<comment type="caution">
    <text evidence="13">The sequence shown here is derived from an EMBL/GenBank/DDBJ whole genome shotgun (WGS) entry which is preliminary data.</text>
</comment>
<evidence type="ECO:0000256" key="11">
    <source>
        <dbReference type="SAM" id="SignalP"/>
    </source>
</evidence>
<evidence type="ECO:0000256" key="7">
    <source>
        <dbReference type="ARBA" id="ARBA00023065"/>
    </source>
</evidence>
<proteinExistence type="predicted"/>
<accession>A0A242MZ91</accession>
<keyword evidence="7" id="KW-0406">Ion transport</keyword>
<dbReference type="InterPro" id="IPR033900">
    <property type="entry name" value="Gram_neg_porin_domain"/>
</dbReference>
<keyword evidence="10" id="KW-0998">Cell outer membrane</keyword>
<organism evidence="13 14">
    <name type="scientific">Caballeronia sordidicola</name>
    <name type="common">Burkholderia sordidicola</name>
    <dbReference type="NCBI Taxonomy" id="196367"/>
    <lineage>
        <taxon>Bacteria</taxon>
        <taxon>Pseudomonadati</taxon>
        <taxon>Pseudomonadota</taxon>
        <taxon>Betaproteobacteria</taxon>
        <taxon>Burkholderiales</taxon>
        <taxon>Burkholderiaceae</taxon>
        <taxon>Caballeronia</taxon>
    </lineage>
</organism>
<comment type="subcellular location">
    <subcellularLocation>
        <location evidence="1">Cell outer membrane</location>
        <topology evidence="1">Multi-pass membrane protein</topology>
    </subcellularLocation>
</comment>
<keyword evidence="5" id="KW-0812">Transmembrane</keyword>
<evidence type="ECO:0000256" key="4">
    <source>
        <dbReference type="ARBA" id="ARBA00022452"/>
    </source>
</evidence>
<keyword evidence="4" id="KW-1134">Transmembrane beta strand</keyword>
<evidence type="ECO:0000256" key="3">
    <source>
        <dbReference type="ARBA" id="ARBA00022448"/>
    </source>
</evidence>
<gene>
    <name evidence="13" type="ORF">PAMC26577_11645</name>
</gene>
<keyword evidence="8" id="KW-0626">Porin</keyword>
<feature type="domain" description="Porin" evidence="12">
    <location>
        <begin position="13"/>
        <end position="323"/>
    </location>
</feature>
<dbReference type="GO" id="GO:0015288">
    <property type="term" value="F:porin activity"/>
    <property type="evidence" value="ECO:0007669"/>
    <property type="project" value="UniProtKB-KW"/>
</dbReference>
<feature type="signal peptide" evidence="11">
    <location>
        <begin position="1"/>
        <end position="24"/>
    </location>
</feature>
<dbReference type="EMBL" id="NBTZ01000040">
    <property type="protein sequence ID" value="OTP76206.1"/>
    <property type="molecule type" value="Genomic_DNA"/>
</dbReference>
<dbReference type="CDD" id="cd00342">
    <property type="entry name" value="gram_neg_porins"/>
    <property type="match status" value="1"/>
</dbReference>
<dbReference type="PANTHER" id="PTHR34501:SF9">
    <property type="entry name" value="MAJOR OUTER MEMBRANE PROTEIN P.IA"/>
    <property type="match status" value="1"/>
</dbReference>
<evidence type="ECO:0000256" key="1">
    <source>
        <dbReference type="ARBA" id="ARBA00004571"/>
    </source>
</evidence>
<keyword evidence="9" id="KW-0472">Membrane</keyword>
<dbReference type="GO" id="GO:0046930">
    <property type="term" value="C:pore complex"/>
    <property type="evidence" value="ECO:0007669"/>
    <property type="project" value="UniProtKB-KW"/>
</dbReference>
<dbReference type="InterPro" id="IPR050298">
    <property type="entry name" value="Gram-neg_bact_OMP"/>
</dbReference>
<comment type="subunit">
    <text evidence="2">Homotrimer.</text>
</comment>
<keyword evidence="3" id="KW-0813">Transport</keyword>
<dbReference type="GO" id="GO:0009279">
    <property type="term" value="C:cell outer membrane"/>
    <property type="evidence" value="ECO:0007669"/>
    <property type="project" value="UniProtKB-SubCell"/>
</dbReference>
<evidence type="ECO:0000256" key="10">
    <source>
        <dbReference type="ARBA" id="ARBA00023237"/>
    </source>
</evidence>
<evidence type="ECO:0000256" key="5">
    <source>
        <dbReference type="ARBA" id="ARBA00022692"/>
    </source>
</evidence>
<dbReference type="Gene3D" id="2.40.160.10">
    <property type="entry name" value="Porin"/>
    <property type="match status" value="1"/>
</dbReference>
<dbReference type="InterPro" id="IPR023614">
    <property type="entry name" value="Porin_dom_sf"/>
</dbReference>
<feature type="chain" id="PRO_5012851340" evidence="11">
    <location>
        <begin position="25"/>
        <end position="357"/>
    </location>
</feature>
<evidence type="ECO:0000256" key="2">
    <source>
        <dbReference type="ARBA" id="ARBA00011233"/>
    </source>
</evidence>
<dbReference type="AlphaFoldDB" id="A0A242MZ91"/>
<evidence type="ECO:0000256" key="9">
    <source>
        <dbReference type="ARBA" id="ARBA00023136"/>
    </source>
</evidence>
<name>A0A242MZ91_CABSO</name>
<evidence type="ECO:0000313" key="13">
    <source>
        <dbReference type="EMBL" id="OTP76206.1"/>
    </source>
</evidence>
<dbReference type="RefSeq" id="WP_086386390.1">
    <property type="nucleotide sequence ID" value="NZ_NBTZ01000040.1"/>
</dbReference>
<dbReference type="SUPFAM" id="SSF56935">
    <property type="entry name" value="Porins"/>
    <property type="match status" value="1"/>
</dbReference>
<evidence type="ECO:0000313" key="14">
    <source>
        <dbReference type="Proteomes" id="UP000195221"/>
    </source>
</evidence>
<dbReference type="GO" id="GO:0006811">
    <property type="term" value="P:monoatomic ion transport"/>
    <property type="evidence" value="ECO:0007669"/>
    <property type="project" value="UniProtKB-KW"/>
</dbReference>
<dbReference type="Pfam" id="PF13609">
    <property type="entry name" value="Porin_4"/>
    <property type="match status" value="1"/>
</dbReference>
<sequence>MRHRSFLPHVSVVLLTCFSSTTQAQSNVTLYGVLDVGLTYISNVSGKKVFEETSDEATSSRVGLKGVEDLGGGLSALFALEMRPSINSGTIYSPFWNRASYVGLGSTTYGTLTLGRQFDFMKYSLPIDSGGLIQGSTVEGYDGFASNKPGAPPAVDNHASVAIYDNSAKWDVTVGPWSGGLMYGLGRDNNHDSMYAAYLKYVKNGLQLGAGWTRDNFTTSVFANEVYSIRANYTIGSFLILANYSQGKEIAFPGSKATARPFELAVIYTLRPDILVGGGMGWARDTNRAGANATITQPFIGGRYLLSKRTYLFASASRNHSSDPAVIPSTVGVPGGAASSSTTASQLAVHMGIVTTF</sequence>
<evidence type="ECO:0000259" key="12">
    <source>
        <dbReference type="Pfam" id="PF13609"/>
    </source>
</evidence>
<protein>
    <submittedName>
        <fullName evidence="13">Outer membrane protein (Porin)</fullName>
    </submittedName>
</protein>
<evidence type="ECO:0000256" key="6">
    <source>
        <dbReference type="ARBA" id="ARBA00022729"/>
    </source>
</evidence>
<dbReference type="Proteomes" id="UP000195221">
    <property type="component" value="Unassembled WGS sequence"/>
</dbReference>
<evidence type="ECO:0000256" key="8">
    <source>
        <dbReference type="ARBA" id="ARBA00023114"/>
    </source>
</evidence>
<keyword evidence="6 11" id="KW-0732">Signal</keyword>
<reference evidence="13 14" key="1">
    <citation type="submission" date="2017-03" db="EMBL/GenBank/DDBJ databases">
        <title>Genome analysis of strain PAMC 26577.</title>
        <authorList>
            <person name="Oh H.-M."/>
            <person name="Yang J.-A."/>
        </authorList>
    </citation>
    <scope>NUCLEOTIDE SEQUENCE [LARGE SCALE GENOMIC DNA]</scope>
    <source>
        <strain evidence="13 14">PAMC 26577</strain>
    </source>
</reference>
<dbReference type="PANTHER" id="PTHR34501">
    <property type="entry name" value="PROTEIN YDDL-RELATED"/>
    <property type="match status" value="1"/>
</dbReference>